<feature type="domain" description="Paraneoplastic antigen Ma-like C-terminal" evidence="1">
    <location>
        <begin position="80"/>
        <end position="148"/>
    </location>
</feature>
<dbReference type="EMBL" id="CM004471">
    <property type="protein sequence ID" value="OCT87340.1"/>
    <property type="molecule type" value="Genomic_DNA"/>
</dbReference>
<dbReference type="InterPro" id="IPR048270">
    <property type="entry name" value="PNMA_C"/>
</dbReference>
<evidence type="ECO:0000259" key="1">
    <source>
        <dbReference type="Pfam" id="PF14893"/>
    </source>
</evidence>
<accession>A0A974D9Q4</accession>
<dbReference type="PANTHER" id="PTHR23095:SF17">
    <property type="entry name" value="PARANEOPLASTIC ANTIGEN MA1"/>
    <property type="match status" value="1"/>
</dbReference>
<dbReference type="PANTHER" id="PTHR23095">
    <property type="entry name" value="PARANEOPLASTIC ANTIGEN"/>
    <property type="match status" value="1"/>
</dbReference>
<dbReference type="Pfam" id="PF14893">
    <property type="entry name" value="PNMA"/>
    <property type="match status" value="1"/>
</dbReference>
<dbReference type="InterPro" id="IPR026523">
    <property type="entry name" value="PNMA"/>
</dbReference>
<reference evidence="3" key="1">
    <citation type="journal article" date="2016" name="Nature">
        <title>Genome evolution in the allotetraploid frog Xenopus laevis.</title>
        <authorList>
            <person name="Session A.M."/>
            <person name="Uno Y."/>
            <person name="Kwon T."/>
            <person name="Chapman J.A."/>
            <person name="Toyoda A."/>
            <person name="Takahashi S."/>
            <person name="Fukui A."/>
            <person name="Hikosaka A."/>
            <person name="Suzuki A."/>
            <person name="Kondo M."/>
            <person name="van Heeringen S.J."/>
            <person name="Quigley I."/>
            <person name="Heinz S."/>
            <person name="Ogino H."/>
            <person name="Ochi H."/>
            <person name="Hellsten U."/>
            <person name="Lyons J.B."/>
            <person name="Simakov O."/>
            <person name="Putnam N."/>
            <person name="Stites J."/>
            <person name="Kuroki Y."/>
            <person name="Tanaka T."/>
            <person name="Michiue T."/>
            <person name="Watanabe M."/>
            <person name="Bogdanovic O."/>
            <person name="Lister R."/>
            <person name="Georgiou G."/>
            <person name="Paranjpe S.S."/>
            <person name="van Kruijsbergen I."/>
            <person name="Shu S."/>
            <person name="Carlson J."/>
            <person name="Kinoshita T."/>
            <person name="Ohta Y."/>
            <person name="Mawaribuchi S."/>
            <person name="Jenkins J."/>
            <person name="Grimwood J."/>
            <person name="Schmutz J."/>
            <person name="Mitros T."/>
            <person name="Mozaffari S.V."/>
            <person name="Suzuki Y."/>
            <person name="Haramoto Y."/>
            <person name="Yamamoto T.S."/>
            <person name="Takagi C."/>
            <person name="Heald R."/>
            <person name="Miller K."/>
            <person name="Haudenschild C."/>
            <person name="Kitzman J."/>
            <person name="Nakayama T."/>
            <person name="Izutsu Y."/>
            <person name="Robert J."/>
            <person name="Fortriede J."/>
            <person name="Burns K."/>
            <person name="Lotay V."/>
            <person name="Karimi K."/>
            <person name="Yasuoka Y."/>
            <person name="Dichmann D.S."/>
            <person name="Flajnik M.F."/>
            <person name="Houston D.W."/>
            <person name="Shendure J."/>
            <person name="DuPasquier L."/>
            <person name="Vize P.D."/>
            <person name="Zorn A.M."/>
            <person name="Ito M."/>
            <person name="Marcotte E.M."/>
            <person name="Wallingford J.B."/>
            <person name="Ito Y."/>
            <person name="Asashima M."/>
            <person name="Ueno N."/>
            <person name="Matsuda Y."/>
            <person name="Veenstra G.J."/>
            <person name="Fujiyama A."/>
            <person name="Harland R.M."/>
            <person name="Taira M."/>
            <person name="Rokhsar D.S."/>
        </authorList>
    </citation>
    <scope>NUCLEOTIDE SEQUENCE [LARGE SCALE GENOMIC DNA]</scope>
    <source>
        <strain evidence="3">J</strain>
    </source>
</reference>
<dbReference type="Proteomes" id="UP000694892">
    <property type="component" value="Chromosome 3S"/>
</dbReference>
<evidence type="ECO:0000313" key="2">
    <source>
        <dbReference type="EMBL" id="OCT87340.1"/>
    </source>
</evidence>
<sequence>MFDENMSAFETPQSVHQWSTAVRLNPQKVGAVGPMTTIRRNILESLYSPTMDVVKFYMVGHPNATSGDLIKVLDVTFGPKEKEYLSAYHVQLEQGLRLLVSHGAITDNEMDSLRIRQLKRETLNSEPVVVTIRVHYQDKLPPGYVALMERVQSSTSEHAEKYSTDAKLLEENKKLCKELEELEAQLSERAEPTAEAKKVSKCYQYGMLGHIQSICPVTDEVRQRRRRFYGRWYKCQVVGLR</sequence>
<name>A0A974D9Q4_XENLA</name>
<proteinExistence type="predicted"/>
<organism evidence="2 3">
    <name type="scientific">Xenopus laevis</name>
    <name type="common">African clawed frog</name>
    <dbReference type="NCBI Taxonomy" id="8355"/>
    <lineage>
        <taxon>Eukaryota</taxon>
        <taxon>Metazoa</taxon>
        <taxon>Chordata</taxon>
        <taxon>Craniata</taxon>
        <taxon>Vertebrata</taxon>
        <taxon>Euteleostomi</taxon>
        <taxon>Amphibia</taxon>
        <taxon>Batrachia</taxon>
        <taxon>Anura</taxon>
        <taxon>Pipoidea</taxon>
        <taxon>Pipidae</taxon>
        <taxon>Xenopodinae</taxon>
        <taxon>Xenopus</taxon>
        <taxon>Xenopus</taxon>
    </lineage>
</organism>
<evidence type="ECO:0000313" key="3">
    <source>
        <dbReference type="Proteomes" id="UP000694892"/>
    </source>
</evidence>
<dbReference type="AlphaFoldDB" id="A0A974D9Q4"/>
<gene>
    <name evidence="2" type="ORF">XELAEV_18021038mg</name>
</gene>
<protein>
    <recommendedName>
        <fullName evidence="1">Paraneoplastic antigen Ma-like C-terminal domain-containing protein</fullName>
    </recommendedName>
</protein>